<name>A0A6J4LRB6_9ACTN</name>
<dbReference type="Gene3D" id="1.10.357.10">
    <property type="entry name" value="Tetracycline Repressor, domain 2"/>
    <property type="match status" value="1"/>
</dbReference>
<dbReference type="InterPro" id="IPR009057">
    <property type="entry name" value="Homeodomain-like_sf"/>
</dbReference>
<sequence>MPRAGLTEDRVVVEAERIADEVGLRRFTLAGLADRLGVRQPSLYKHITGMDGLQRSIAIRAKRELAEVLGRATVGRARADAVRALCRAYRSWALAHPGRYAATVRAPEAADAEDLEAASAASEVVFGVLEGFGLSGDDAVDATRAIRAALHGFHVLETGAGFGLPRDVERSFDRLVDGLVAAIEGHVFDGGSS</sequence>
<keyword evidence="3" id="KW-0804">Transcription</keyword>
<feature type="DNA-binding region" description="H-T-H motif" evidence="4">
    <location>
        <begin position="28"/>
        <end position="47"/>
    </location>
</feature>
<gene>
    <name evidence="6" type="ORF">AVDCRST_MAG34-713</name>
</gene>
<accession>A0A6J4LRB6</accession>
<feature type="domain" description="HTH tetR-type" evidence="5">
    <location>
        <begin position="5"/>
        <end position="65"/>
    </location>
</feature>
<dbReference type="PROSITE" id="PS50977">
    <property type="entry name" value="HTH_TETR_2"/>
    <property type="match status" value="1"/>
</dbReference>
<dbReference type="GO" id="GO:0003677">
    <property type="term" value="F:DNA binding"/>
    <property type="evidence" value="ECO:0007669"/>
    <property type="project" value="UniProtKB-UniRule"/>
</dbReference>
<protein>
    <recommendedName>
        <fullName evidence="5">HTH tetR-type domain-containing protein</fullName>
    </recommendedName>
</protein>
<dbReference type="InterPro" id="IPR001647">
    <property type="entry name" value="HTH_TetR"/>
</dbReference>
<evidence type="ECO:0000256" key="1">
    <source>
        <dbReference type="ARBA" id="ARBA00023015"/>
    </source>
</evidence>
<evidence type="ECO:0000256" key="4">
    <source>
        <dbReference type="PROSITE-ProRule" id="PRU00335"/>
    </source>
</evidence>
<proteinExistence type="predicted"/>
<organism evidence="6">
    <name type="scientific">uncultured Nocardioidaceae bacterium</name>
    <dbReference type="NCBI Taxonomy" id="253824"/>
    <lineage>
        <taxon>Bacteria</taxon>
        <taxon>Bacillati</taxon>
        <taxon>Actinomycetota</taxon>
        <taxon>Actinomycetes</taxon>
        <taxon>Propionibacteriales</taxon>
        <taxon>Nocardioidaceae</taxon>
        <taxon>environmental samples</taxon>
    </lineage>
</organism>
<dbReference type="EMBL" id="CADCUI010000016">
    <property type="protein sequence ID" value="CAA9339467.1"/>
    <property type="molecule type" value="Genomic_DNA"/>
</dbReference>
<reference evidence="6" key="1">
    <citation type="submission" date="2020-02" db="EMBL/GenBank/DDBJ databases">
        <authorList>
            <person name="Meier V. D."/>
        </authorList>
    </citation>
    <scope>NUCLEOTIDE SEQUENCE</scope>
    <source>
        <strain evidence="6">AVDCRST_MAG34</strain>
    </source>
</reference>
<dbReference type="AlphaFoldDB" id="A0A6J4LRB6"/>
<evidence type="ECO:0000256" key="2">
    <source>
        <dbReference type="ARBA" id="ARBA00023125"/>
    </source>
</evidence>
<keyword evidence="1" id="KW-0805">Transcription regulation</keyword>
<dbReference type="SUPFAM" id="SSF48498">
    <property type="entry name" value="Tetracyclin repressor-like, C-terminal domain"/>
    <property type="match status" value="1"/>
</dbReference>
<evidence type="ECO:0000313" key="6">
    <source>
        <dbReference type="EMBL" id="CAA9339467.1"/>
    </source>
</evidence>
<dbReference type="Gene3D" id="1.10.10.60">
    <property type="entry name" value="Homeodomain-like"/>
    <property type="match status" value="1"/>
</dbReference>
<evidence type="ECO:0000259" key="5">
    <source>
        <dbReference type="PROSITE" id="PS50977"/>
    </source>
</evidence>
<evidence type="ECO:0000256" key="3">
    <source>
        <dbReference type="ARBA" id="ARBA00023163"/>
    </source>
</evidence>
<keyword evidence="2 4" id="KW-0238">DNA-binding</keyword>
<dbReference type="SUPFAM" id="SSF46689">
    <property type="entry name" value="Homeodomain-like"/>
    <property type="match status" value="1"/>
</dbReference>
<dbReference type="InterPro" id="IPR036271">
    <property type="entry name" value="Tet_transcr_reg_TetR-rel_C_sf"/>
</dbReference>
<dbReference type="InterPro" id="IPR025996">
    <property type="entry name" value="MT1864/Rv1816-like_C"/>
</dbReference>
<dbReference type="Pfam" id="PF13305">
    <property type="entry name" value="TetR_C_33"/>
    <property type="match status" value="1"/>
</dbReference>